<protein>
    <recommendedName>
        <fullName evidence="4">C2H2-type domain-containing protein</fullName>
    </recommendedName>
</protein>
<sequence>MASHEYPQSDAANNLPQGGRQQPNTGHNETPVGTKEASGSGSHNGRNGGGGTAHVAAGPQPEQFLACIMFQLNPERNRDCEHLRLKTWPRALQHLSRAHVLNKNHCPQCRHKFRTEEQKNHHVRRGGCQIANVEQSRCLLQTDYDNLKNLHGSDEERWEEAWRRLFPHLPTPSPAPESRIESIRRTGPWLCVPFLRRAIDGDTDLLALGTELINELTRPPTVATRGGDVAIASIQTSQAAGLGPVTNVAAHQPGTLPMPAWTMAPPAATPMLPQPHYPSPILSFKAEPQSGLPARETFSPEAIHLFPQSPYSMFTHFPPGPSGFYDTIPGPEPSLASANLQQSSPIGASLQETPASFTMDQDILSGELISGYGGEDELFQCVEDDVRLNSAFGGLG</sequence>
<accession>A0A9W8VHV7</accession>
<feature type="region of interest" description="Disordered" evidence="1">
    <location>
        <begin position="1"/>
        <end position="57"/>
    </location>
</feature>
<dbReference type="Proteomes" id="UP001152049">
    <property type="component" value="Unassembled WGS sequence"/>
</dbReference>
<dbReference type="AlphaFoldDB" id="A0A9W8VHV7"/>
<evidence type="ECO:0000313" key="3">
    <source>
        <dbReference type="Proteomes" id="UP001152049"/>
    </source>
</evidence>
<feature type="compositionally biased region" description="Polar residues" evidence="1">
    <location>
        <begin position="10"/>
        <end position="28"/>
    </location>
</feature>
<keyword evidence="3" id="KW-1185">Reference proteome</keyword>
<evidence type="ECO:0008006" key="4">
    <source>
        <dbReference type="Google" id="ProtNLM"/>
    </source>
</evidence>
<dbReference type="PANTHER" id="PTHR38166">
    <property type="entry name" value="C2H2-TYPE DOMAIN-CONTAINING PROTEIN-RELATED"/>
    <property type="match status" value="1"/>
</dbReference>
<proteinExistence type="predicted"/>
<evidence type="ECO:0000313" key="2">
    <source>
        <dbReference type="EMBL" id="KAJ4267528.1"/>
    </source>
</evidence>
<gene>
    <name evidence="2" type="ORF">NW762_003635</name>
</gene>
<evidence type="ECO:0000256" key="1">
    <source>
        <dbReference type="SAM" id="MobiDB-lite"/>
    </source>
</evidence>
<dbReference type="PANTHER" id="PTHR38166:SF1">
    <property type="entry name" value="C2H2-TYPE DOMAIN-CONTAINING PROTEIN"/>
    <property type="match status" value="1"/>
</dbReference>
<comment type="caution">
    <text evidence="2">The sequence shown here is derived from an EMBL/GenBank/DDBJ whole genome shotgun (WGS) entry which is preliminary data.</text>
</comment>
<reference evidence="2" key="1">
    <citation type="submission" date="2022-09" db="EMBL/GenBank/DDBJ databases">
        <title>Fusarium specimens isolated from Avocado Roots.</title>
        <authorList>
            <person name="Stajich J."/>
            <person name="Roper C."/>
            <person name="Heimlech-Rivalta G."/>
        </authorList>
    </citation>
    <scope>NUCLEOTIDE SEQUENCE</scope>
    <source>
        <strain evidence="2">CF00136</strain>
    </source>
</reference>
<name>A0A9W8VHV7_9HYPO</name>
<dbReference type="EMBL" id="JAOQAZ010000004">
    <property type="protein sequence ID" value="KAJ4267528.1"/>
    <property type="molecule type" value="Genomic_DNA"/>
</dbReference>
<dbReference type="OrthoDB" id="4772970at2759"/>
<organism evidence="2 3">
    <name type="scientific">Fusarium torreyae</name>
    <dbReference type="NCBI Taxonomy" id="1237075"/>
    <lineage>
        <taxon>Eukaryota</taxon>
        <taxon>Fungi</taxon>
        <taxon>Dikarya</taxon>
        <taxon>Ascomycota</taxon>
        <taxon>Pezizomycotina</taxon>
        <taxon>Sordariomycetes</taxon>
        <taxon>Hypocreomycetidae</taxon>
        <taxon>Hypocreales</taxon>
        <taxon>Nectriaceae</taxon>
        <taxon>Fusarium</taxon>
    </lineage>
</organism>